<gene>
    <name evidence="1" type="ORF">ADA01nite_40680</name>
</gene>
<dbReference type="Pfam" id="PF03682">
    <property type="entry name" value="UPF0158"/>
    <property type="match status" value="1"/>
</dbReference>
<keyword evidence="2" id="KW-1185">Reference proteome</keyword>
<dbReference type="InterPro" id="IPR005361">
    <property type="entry name" value="UPF0158"/>
</dbReference>
<dbReference type="Proteomes" id="UP000321157">
    <property type="component" value="Unassembled WGS sequence"/>
</dbReference>
<accession>A0A511VF74</accession>
<organism evidence="1 2">
    <name type="scientific">Aneurinibacillus danicus</name>
    <dbReference type="NCBI Taxonomy" id="267746"/>
    <lineage>
        <taxon>Bacteria</taxon>
        <taxon>Bacillati</taxon>
        <taxon>Bacillota</taxon>
        <taxon>Bacilli</taxon>
        <taxon>Bacillales</taxon>
        <taxon>Paenibacillaceae</taxon>
        <taxon>Aneurinibacillus group</taxon>
        <taxon>Aneurinibacillus</taxon>
    </lineage>
</organism>
<protein>
    <submittedName>
        <fullName evidence="1">Uncharacterized protein</fullName>
    </submittedName>
</protein>
<proteinExistence type="predicted"/>
<evidence type="ECO:0000313" key="2">
    <source>
        <dbReference type="Proteomes" id="UP000321157"/>
    </source>
</evidence>
<reference evidence="1 2" key="1">
    <citation type="submission" date="2019-07" db="EMBL/GenBank/DDBJ databases">
        <title>Whole genome shotgun sequence of Aneurinibacillus danicus NBRC 102444.</title>
        <authorList>
            <person name="Hosoyama A."/>
            <person name="Uohara A."/>
            <person name="Ohji S."/>
            <person name="Ichikawa N."/>
        </authorList>
    </citation>
    <scope>NUCLEOTIDE SEQUENCE [LARGE SCALE GENOMIC DNA]</scope>
    <source>
        <strain evidence="1 2">NBRC 102444</strain>
    </source>
</reference>
<dbReference type="EMBL" id="BJXX01000205">
    <property type="protein sequence ID" value="GEN36608.1"/>
    <property type="molecule type" value="Genomic_DNA"/>
</dbReference>
<comment type="caution">
    <text evidence="1">The sequence shown here is derived from an EMBL/GenBank/DDBJ whole genome shotgun (WGS) entry which is preliminary data.</text>
</comment>
<name>A0A511VF74_9BACL</name>
<sequence length="134" mass="15555">MELMDELIDAFLFRSEEMSSVLNVKTGEILIDAPDHLTGEPGIDWDDEEATEDLVIIPQITTSEAYDLMFMFAKEQDPNVAGKLFDALDGRNPFRRFKDKVIMFGIEEKWYEYEKQYAKERILKWLGSLGLSYS</sequence>
<evidence type="ECO:0000313" key="1">
    <source>
        <dbReference type="EMBL" id="GEN36608.1"/>
    </source>
</evidence>
<dbReference type="AlphaFoldDB" id="A0A511VF74"/>